<feature type="transmembrane region" description="Helical" evidence="6">
    <location>
        <begin position="207"/>
        <end position="226"/>
    </location>
</feature>
<organism evidence="8 9">
    <name type="scientific">Aureobasidium pullulans</name>
    <name type="common">Black yeast</name>
    <name type="synonym">Pullularia pullulans</name>
    <dbReference type="NCBI Taxonomy" id="5580"/>
    <lineage>
        <taxon>Eukaryota</taxon>
        <taxon>Fungi</taxon>
        <taxon>Dikarya</taxon>
        <taxon>Ascomycota</taxon>
        <taxon>Pezizomycotina</taxon>
        <taxon>Dothideomycetes</taxon>
        <taxon>Dothideomycetidae</taxon>
        <taxon>Dothideales</taxon>
        <taxon>Saccotheciaceae</taxon>
        <taxon>Aureobasidium</taxon>
    </lineage>
</organism>
<reference evidence="8 9" key="1">
    <citation type="submission" date="2018-10" db="EMBL/GenBank/DDBJ databases">
        <title>Fifty Aureobasidium pullulans genomes reveal a recombining polyextremotolerant generalist.</title>
        <authorList>
            <person name="Gostincar C."/>
            <person name="Turk M."/>
            <person name="Zajc J."/>
            <person name="Gunde-Cimerman N."/>
        </authorList>
    </citation>
    <scope>NUCLEOTIDE SEQUENCE [LARGE SCALE GENOMIC DNA]</scope>
    <source>
        <strain evidence="8 9">EXF-1645</strain>
    </source>
</reference>
<dbReference type="InterPro" id="IPR049326">
    <property type="entry name" value="Rhodopsin_dom_fungi"/>
</dbReference>
<feature type="transmembrane region" description="Helical" evidence="6">
    <location>
        <begin position="20"/>
        <end position="38"/>
    </location>
</feature>
<feature type="domain" description="Rhodopsin" evidence="7">
    <location>
        <begin position="34"/>
        <end position="270"/>
    </location>
</feature>
<dbReference type="Proteomes" id="UP000308724">
    <property type="component" value="Unassembled WGS sequence"/>
</dbReference>
<evidence type="ECO:0000256" key="2">
    <source>
        <dbReference type="ARBA" id="ARBA00022692"/>
    </source>
</evidence>
<feature type="transmembrane region" description="Helical" evidence="6">
    <location>
        <begin position="50"/>
        <end position="70"/>
    </location>
</feature>
<evidence type="ECO:0000313" key="8">
    <source>
        <dbReference type="EMBL" id="TIA33693.1"/>
    </source>
</evidence>
<dbReference type="PANTHER" id="PTHR33048">
    <property type="entry name" value="PTH11-LIKE INTEGRAL MEMBRANE PROTEIN (AFU_ORTHOLOGUE AFUA_5G11245)"/>
    <property type="match status" value="1"/>
</dbReference>
<feature type="transmembrane region" description="Helical" evidence="6">
    <location>
        <begin position="123"/>
        <end position="145"/>
    </location>
</feature>
<evidence type="ECO:0000256" key="5">
    <source>
        <dbReference type="ARBA" id="ARBA00038359"/>
    </source>
</evidence>
<proteinExistence type="inferred from homology"/>
<comment type="caution">
    <text evidence="8">The sequence shown here is derived from an EMBL/GenBank/DDBJ whole genome shotgun (WGS) entry which is preliminary data.</text>
</comment>
<keyword evidence="3 6" id="KW-1133">Transmembrane helix</keyword>
<evidence type="ECO:0000256" key="3">
    <source>
        <dbReference type="ARBA" id="ARBA00022989"/>
    </source>
</evidence>
<accession>A0A4T0BHV1</accession>
<name>A0A4T0BHV1_AURPU</name>
<comment type="subcellular location">
    <subcellularLocation>
        <location evidence="1">Membrane</location>
        <topology evidence="1">Multi-pass membrane protein</topology>
    </subcellularLocation>
</comment>
<dbReference type="EMBL" id="QZBZ01000184">
    <property type="protein sequence ID" value="TIA33693.1"/>
    <property type="molecule type" value="Genomic_DNA"/>
</dbReference>
<protein>
    <recommendedName>
        <fullName evidence="7">Rhodopsin domain-containing protein</fullName>
    </recommendedName>
</protein>
<keyword evidence="4 6" id="KW-0472">Membrane</keyword>
<feature type="transmembrane region" description="Helical" evidence="6">
    <location>
        <begin position="173"/>
        <end position="195"/>
    </location>
</feature>
<evidence type="ECO:0000256" key="1">
    <source>
        <dbReference type="ARBA" id="ARBA00004141"/>
    </source>
</evidence>
<evidence type="ECO:0000259" key="7">
    <source>
        <dbReference type="Pfam" id="PF20684"/>
    </source>
</evidence>
<evidence type="ECO:0000256" key="6">
    <source>
        <dbReference type="SAM" id="Phobius"/>
    </source>
</evidence>
<sequence length="314" mass="34937">MSQIPQYSIEAGKLELMRALNGTFLAICCILVALRVWTRTKISRCWGWDDWFILLALAIFIGECTVWLMLADVESKPASLANLEIYAELICAEQALYIAGTVVLKISLAFFFLRFLIVRWARYVVWISVVVYATVATMMFFLVVFECGIPGNYVMKQATDKCVSFRILSITGYIHGGLNALTDWVFPVLAIHFLIQTKMSRAAKASCCGILLLAVVGSIASIVRTVYIPEIGPGGNIYSRSMKPLIWTMIEGALGIIAASLATLRPLFQRCSARTKIVLQSRSTCDRSTSKLCKSSLGTKLKNTTRWISSLETR</sequence>
<evidence type="ECO:0000313" key="9">
    <source>
        <dbReference type="Proteomes" id="UP000308724"/>
    </source>
</evidence>
<dbReference type="GO" id="GO:0016020">
    <property type="term" value="C:membrane"/>
    <property type="evidence" value="ECO:0007669"/>
    <property type="project" value="UniProtKB-SubCell"/>
</dbReference>
<comment type="similarity">
    <text evidence="5">Belongs to the SAT4 family.</text>
</comment>
<keyword evidence="2 6" id="KW-0812">Transmembrane</keyword>
<dbReference type="AlphaFoldDB" id="A0A4T0BHV1"/>
<evidence type="ECO:0000256" key="4">
    <source>
        <dbReference type="ARBA" id="ARBA00023136"/>
    </source>
</evidence>
<dbReference type="Pfam" id="PF20684">
    <property type="entry name" value="Fung_rhodopsin"/>
    <property type="match status" value="1"/>
</dbReference>
<feature type="transmembrane region" description="Helical" evidence="6">
    <location>
        <begin position="95"/>
        <end position="116"/>
    </location>
</feature>
<dbReference type="InterPro" id="IPR052337">
    <property type="entry name" value="SAT4-like"/>
</dbReference>
<dbReference type="PANTHER" id="PTHR33048:SF96">
    <property type="entry name" value="INTEGRAL MEMBRANE PROTEIN"/>
    <property type="match status" value="1"/>
</dbReference>
<feature type="transmembrane region" description="Helical" evidence="6">
    <location>
        <begin position="246"/>
        <end position="268"/>
    </location>
</feature>
<gene>
    <name evidence="8" type="ORF">D6C78_07372</name>
</gene>